<keyword evidence="1" id="KW-0812">Transmembrane</keyword>
<feature type="transmembrane region" description="Helical" evidence="1">
    <location>
        <begin position="236"/>
        <end position="256"/>
    </location>
</feature>
<dbReference type="Pfam" id="PF05707">
    <property type="entry name" value="Zot"/>
    <property type="match status" value="1"/>
</dbReference>
<keyword evidence="1" id="KW-1133">Transmembrane helix</keyword>
<evidence type="ECO:0000256" key="1">
    <source>
        <dbReference type="SAM" id="Phobius"/>
    </source>
</evidence>
<dbReference type="InterPro" id="IPR008900">
    <property type="entry name" value="Zot_N"/>
</dbReference>
<dbReference type="Gene3D" id="3.40.50.300">
    <property type="entry name" value="P-loop containing nucleotide triphosphate hydrolases"/>
    <property type="match status" value="1"/>
</dbReference>
<organism evidence="3">
    <name type="scientific">mine drainage metagenome</name>
    <dbReference type="NCBI Taxonomy" id="410659"/>
    <lineage>
        <taxon>unclassified sequences</taxon>
        <taxon>metagenomes</taxon>
        <taxon>ecological metagenomes</taxon>
    </lineage>
</organism>
<name>A0A1J5T3V1_9ZZZZ</name>
<dbReference type="AlphaFoldDB" id="A0A1J5T3V1"/>
<feature type="domain" description="Zona occludens toxin N-terminal" evidence="2">
    <location>
        <begin position="7"/>
        <end position="210"/>
    </location>
</feature>
<comment type="caution">
    <text evidence="3">The sequence shown here is derived from an EMBL/GenBank/DDBJ whole genome shotgun (WGS) entry which is preliminary data.</text>
</comment>
<dbReference type="EMBL" id="MLJW01000021">
    <property type="protein sequence ID" value="OIR10925.1"/>
    <property type="molecule type" value="Genomic_DNA"/>
</dbReference>
<dbReference type="InterPro" id="IPR027417">
    <property type="entry name" value="P-loop_NTPase"/>
</dbReference>
<gene>
    <name evidence="3" type="ORF">GALL_70930</name>
</gene>
<reference evidence="3" key="1">
    <citation type="submission" date="2016-10" db="EMBL/GenBank/DDBJ databases">
        <title>Sequence of Gallionella enrichment culture.</title>
        <authorList>
            <person name="Poehlein A."/>
            <person name="Muehling M."/>
            <person name="Daniel R."/>
        </authorList>
    </citation>
    <scope>NUCLEOTIDE SEQUENCE</scope>
</reference>
<evidence type="ECO:0000259" key="2">
    <source>
        <dbReference type="Pfam" id="PF05707"/>
    </source>
</evidence>
<sequence>MPVKAYIGLPRAGKSYEVVVNVIIPALRQGRRVVSNLAGLNYDQICQIFYREGISQSSIGQLVSVDHSEVEKPNFWRTDTDEQSGIETFLQPGDVLVLDEVWRFWKKRGDIHPRCMNFFRMHGHMPHPDTGFICEIALISQSIRDFNENIRDVILETYQMVKNTKLGSSKSYIVHVFQRGSTSKSDFIRTLPPRFYDQQYFPCYKSHSQKKDGQAEAVEENPDDRGNVLKGALFKFALPLALVFLVVSIVMLWRFFHRSAPTVQASNAQNNPSVSAAANVPPVPPVSQSWRVVGIIRTSQSVSVSLVDASGNLRVIQNPPTLKTSPFSVEVPLPEGGFAVSWASFSTRKGLLP</sequence>
<proteinExistence type="predicted"/>
<evidence type="ECO:0000313" key="3">
    <source>
        <dbReference type="EMBL" id="OIR10925.1"/>
    </source>
</evidence>
<accession>A0A1J5T3V1</accession>
<protein>
    <submittedName>
        <fullName evidence="3">Zonular occludens toxin (Zot)</fullName>
    </submittedName>
</protein>
<keyword evidence="1" id="KW-0472">Membrane</keyword>